<reference evidence="8" key="1">
    <citation type="journal article" date="2019" name="Int. J. Syst. Evol. Microbiol.">
        <title>The Global Catalogue of Microorganisms (GCM) 10K type strain sequencing project: providing services to taxonomists for standard genome sequencing and annotation.</title>
        <authorList>
            <consortium name="The Broad Institute Genomics Platform"/>
            <consortium name="The Broad Institute Genome Sequencing Center for Infectious Disease"/>
            <person name="Wu L."/>
            <person name="Ma J."/>
        </authorList>
    </citation>
    <scope>NUCLEOTIDE SEQUENCE [LARGE SCALE GENOMIC DNA]</scope>
    <source>
        <strain evidence="8">TBRC 1826</strain>
    </source>
</reference>
<evidence type="ECO:0000256" key="5">
    <source>
        <dbReference type="PROSITE-ProRule" id="PRU00335"/>
    </source>
</evidence>
<dbReference type="PROSITE" id="PS50977">
    <property type="entry name" value="HTH_TETR_2"/>
    <property type="match status" value="1"/>
</dbReference>
<name>A0ABV8FDR6_9ACTN</name>
<dbReference type="InterPro" id="IPR001647">
    <property type="entry name" value="HTH_TetR"/>
</dbReference>
<dbReference type="Proteomes" id="UP001595847">
    <property type="component" value="Unassembled WGS sequence"/>
</dbReference>
<dbReference type="RefSeq" id="WP_378529159.1">
    <property type="nucleotide sequence ID" value="NZ_JBHSBH010000001.1"/>
</dbReference>
<dbReference type="Gene3D" id="1.10.10.60">
    <property type="entry name" value="Homeodomain-like"/>
    <property type="match status" value="1"/>
</dbReference>
<evidence type="ECO:0000259" key="6">
    <source>
        <dbReference type="PROSITE" id="PS50977"/>
    </source>
</evidence>
<dbReference type="InterPro" id="IPR036271">
    <property type="entry name" value="Tet_transcr_reg_TetR-rel_C_sf"/>
</dbReference>
<dbReference type="Pfam" id="PF00440">
    <property type="entry name" value="TetR_N"/>
    <property type="match status" value="1"/>
</dbReference>
<keyword evidence="8" id="KW-1185">Reference proteome</keyword>
<dbReference type="Pfam" id="PF13977">
    <property type="entry name" value="TetR_C_6"/>
    <property type="match status" value="1"/>
</dbReference>
<dbReference type="InterPro" id="IPR009057">
    <property type="entry name" value="Homeodomain-like_sf"/>
</dbReference>
<dbReference type="SUPFAM" id="SSF48498">
    <property type="entry name" value="Tetracyclin repressor-like, C-terminal domain"/>
    <property type="match status" value="1"/>
</dbReference>
<evidence type="ECO:0000256" key="3">
    <source>
        <dbReference type="ARBA" id="ARBA00023125"/>
    </source>
</evidence>
<dbReference type="PANTHER" id="PTHR47506">
    <property type="entry name" value="TRANSCRIPTIONAL REGULATORY PROTEIN"/>
    <property type="match status" value="1"/>
</dbReference>
<comment type="caution">
    <text evidence="7">The sequence shown here is derived from an EMBL/GenBank/DDBJ whole genome shotgun (WGS) entry which is preliminary data.</text>
</comment>
<evidence type="ECO:0000256" key="4">
    <source>
        <dbReference type="ARBA" id="ARBA00023163"/>
    </source>
</evidence>
<dbReference type="Gene3D" id="1.10.357.10">
    <property type="entry name" value="Tetracycline Repressor, domain 2"/>
    <property type="match status" value="1"/>
</dbReference>
<organism evidence="7 8">
    <name type="scientific">Nocardiopsis sediminis</name>
    <dbReference type="NCBI Taxonomy" id="1778267"/>
    <lineage>
        <taxon>Bacteria</taxon>
        <taxon>Bacillati</taxon>
        <taxon>Actinomycetota</taxon>
        <taxon>Actinomycetes</taxon>
        <taxon>Streptosporangiales</taxon>
        <taxon>Nocardiopsidaceae</taxon>
        <taxon>Nocardiopsis</taxon>
    </lineage>
</organism>
<dbReference type="SUPFAM" id="SSF46689">
    <property type="entry name" value="Homeodomain-like"/>
    <property type="match status" value="1"/>
</dbReference>
<evidence type="ECO:0000256" key="1">
    <source>
        <dbReference type="ARBA" id="ARBA00022491"/>
    </source>
</evidence>
<dbReference type="EMBL" id="JBHSBH010000001">
    <property type="protein sequence ID" value="MFC3994281.1"/>
    <property type="molecule type" value="Genomic_DNA"/>
</dbReference>
<dbReference type="PANTHER" id="PTHR47506:SF1">
    <property type="entry name" value="HTH-TYPE TRANSCRIPTIONAL REGULATOR YJDC"/>
    <property type="match status" value="1"/>
</dbReference>
<feature type="domain" description="HTH tetR-type" evidence="6">
    <location>
        <begin position="6"/>
        <end position="66"/>
    </location>
</feature>
<protein>
    <submittedName>
        <fullName evidence="7">TetR/AcrR family transcriptional regulator</fullName>
    </submittedName>
</protein>
<keyword evidence="3 5" id="KW-0238">DNA-binding</keyword>
<accession>A0ABV8FDR6</accession>
<evidence type="ECO:0000313" key="7">
    <source>
        <dbReference type="EMBL" id="MFC3994281.1"/>
    </source>
</evidence>
<gene>
    <name evidence="7" type="ORF">ACFOVU_00020</name>
</gene>
<feature type="DNA-binding region" description="H-T-H motif" evidence="5">
    <location>
        <begin position="29"/>
        <end position="48"/>
    </location>
</feature>
<keyword evidence="2" id="KW-0805">Transcription regulation</keyword>
<evidence type="ECO:0000313" key="8">
    <source>
        <dbReference type="Proteomes" id="UP001595847"/>
    </source>
</evidence>
<sequence length="190" mass="20627">MARPKAFDEDRALDAAMRAFWATGYEATSTQDLCAATGLRRSSIYNTFTSKRDLYEAALDRYMADKTAGLVALLEEDRPLRDKVRDMMWRVVDPGPGDPVGCLVVTSTVELAPQDPGIAARLRRDQDRRLEALRAAIDAGRRSGEVDRGRDPAALAHFVVAAISGMQVAAYGGADRATLEAIARTALTAL</sequence>
<dbReference type="InterPro" id="IPR039538">
    <property type="entry name" value="BetI_C"/>
</dbReference>
<keyword evidence="4" id="KW-0804">Transcription</keyword>
<keyword evidence="1" id="KW-0678">Repressor</keyword>
<proteinExistence type="predicted"/>
<evidence type="ECO:0000256" key="2">
    <source>
        <dbReference type="ARBA" id="ARBA00023015"/>
    </source>
</evidence>